<feature type="short sequence motif" description="HXTX 2" evidence="2">
    <location>
        <begin position="137"/>
        <end position="140"/>
    </location>
</feature>
<accession>A0ABY9W0D7</accession>
<dbReference type="HAMAP" id="MF_01940">
    <property type="entry name" value="RNA_CPDase"/>
    <property type="match status" value="1"/>
</dbReference>
<proteinExistence type="inferred from homology"/>
<evidence type="ECO:0000259" key="3">
    <source>
        <dbReference type="Pfam" id="PF02834"/>
    </source>
</evidence>
<protein>
    <recommendedName>
        <fullName evidence="2">RNA 2',3'-cyclic phosphodiesterase</fullName>
        <shortName evidence="2">RNA 2',3'-CPDase</shortName>
        <ecNumber evidence="2">3.1.4.58</ecNumber>
    </recommendedName>
</protein>
<dbReference type="Pfam" id="PF02834">
    <property type="entry name" value="LigT_PEase"/>
    <property type="match status" value="2"/>
</dbReference>
<evidence type="ECO:0000256" key="2">
    <source>
        <dbReference type="HAMAP-Rule" id="MF_01940"/>
    </source>
</evidence>
<evidence type="ECO:0000256" key="1">
    <source>
        <dbReference type="ARBA" id="ARBA00022801"/>
    </source>
</evidence>
<feature type="active site" description="Proton donor" evidence="2">
    <location>
        <position position="53"/>
    </location>
</feature>
<feature type="domain" description="Phosphoesterase HXTX" evidence="3">
    <location>
        <begin position="20"/>
        <end position="96"/>
    </location>
</feature>
<dbReference type="PANTHER" id="PTHR35561:SF1">
    <property type="entry name" value="RNA 2',3'-CYCLIC PHOSPHODIESTERASE"/>
    <property type="match status" value="1"/>
</dbReference>
<keyword evidence="5" id="KW-1185">Reference proteome</keyword>
<dbReference type="InterPro" id="IPR004175">
    <property type="entry name" value="RNA_CPDase"/>
</dbReference>
<dbReference type="PANTHER" id="PTHR35561">
    <property type="entry name" value="RNA 2',3'-CYCLIC PHOSPHODIESTERASE"/>
    <property type="match status" value="1"/>
</dbReference>
<reference evidence="4 5" key="1">
    <citation type="submission" date="2023-09" db="EMBL/GenBank/DDBJ databases">
        <title>Genome completion map analysis of the actinomycetes C11-1.</title>
        <authorList>
            <person name="Qin P."/>
            <person name="Guan P."/>
        </authorList>
    </citation>
    <scope>NUCLEOTIDE SEQUENCE [LARGE SCALE GENOMIC DNA]</scope>
    <source>
        <strain evidence="4 5">C11-1</strain>
    </source>
</reference>
<feature type="domain" description="Phosphoesterase HXTX" evidence="3">
    <location>
        <begin position="110"/>
        <end position="182"/>
    </location>
</feature>
<comment type="similarity">
    <text evidence="2">Belongs to the 2H phosphoesterase superfamily. ThpR family.</text>
</comment>
<sequence length="199" mass="22040">MSSHSSGRPPTQRLFAAVLPPAEAVAELRTALAPLHALPGSQGLRWTRPADWHFTLAFYGEVPEDVLPELSVRLERAAHRTETLPLRIHGAGHFGGRALWAGAAGGLDMLRLLAERADAAARRAGLPMEEHRRYSPHLTLARSRRAEVDLRPFTEALAGFEGQRWEVEELTLVRSSLPDSGVPGERPRYEEVRAWPLGR</sequence>
<evidence type="ECO:0000313" key="5">
    <source>
        <dbReference type="Proteomes" id="UP001303236"/>
    </source>
</evidence>
<gene>
    <name evidence="4" type="primary">thpR</name>
    <name evidence="4" type="ORF">RI138_18645</name>
</gene>
<dbReference type="Proteomes" id="UP001303236">
    <property type="component" value="Chromosome"/>
</dbReference>
<evidence type="ECO:0000313" key="4">
    <source>
        <dbReference type="EMBL" id="WNF28687.1"/>
    </source>
</evidence>
<feature type="active site" description="Proton acceptor" evidence="2">
    <location>
        <position position="137"/>
    </location>
</feature>
<comment type="function">
    <text evidence="2">Hydrolyzes RNA 2',3'-cyclic phosphodiester to an RNA 2'-phosphomonoester.</text>
</comment>
<dbReference type="EMBL" id="CP134500">
    <property type="protein sequence ID" value="WNF28687.1"/>
    <property type="molecule type" value="Genomic_DNA"/>
</dbReference>
<comment type="catalytic activity">
    <reaction evidence="2">
        <text>a 3'-end 2',3'-cyclophospho-ribonucleotide-RNA + H2O = a 3'-end 2'-phospho-ribonucleotide-RNA + H(+)</text>
        <dbReference type="Rhea" id="RHEA:11828"/>
        <dbReference type="Rhea" id="RHEA-COMP:10464"/>
        <dbReference type="Rhea" id="RHEA-COMP:17353"/>
        <dbReference type="ChEBI" id="CHEBI:15377"/>
        <dbReference type="ChEBI" id="CHEBI:15378"/>
        <dbReference type="ChEBI" id="CHEBI:83064"/>
        <dbReference type="ChEBI" id="CHEBI:173113"/>
        <dbReference type="EC" id="3.1.4.58"/>
    </reaction>
</comment>
<dbReference type="EC" id="3.1.4.58" evidence="2"/>
<dbReference type="SUPFAM" id="SSF55144">
    <property type="entry name" value="LigT-like"/>
    <property type="match status" value="1"/>
</dbReference>
<dbReference type="NCBIfam" id="TIGR02258">
    <property type="entry name" value="2_5_ligase"/>
    <property type="match status" value="1"/>
</dbReference>
<name>A0ABY9W0D7_9ACTN</name>
<keyword evidence="1 2" id="KW-0378">Hydrolase</keyword>
<dbReference type="InterPro" id="IPR009097">
    <property type="entry name" value="Cyclic_Pdiesterase"/>
</dbReference>
<feature type="short sequence motif" description="HXTX 1" evidence="2">
    <location>
        <begin position="53"/>
        <end position="56"/>
    </location>
</feature>
<dbReference type="Gene3D" id="3.90.1140.10">
    <property type="entry name" value="Cyclic phosphodiesterase"/>
    <property type="match status" value="1"/>
</dbReference>
<dbReference type="InterPro" id="IPR014051">
    <property type="entry name" value="Phosphoesterase_HXTX"/>
</dbReference>
<organism evidence="4 5">
    <name type="scientific">Streptomyces durocortorensis</name>
    <dbReference type="NCBI Taxonomy" id="2811104"/>
    <lineage>
        <taxon>Bacteria</taxon>
        <taxon>Bacillati</taxon>
        <taxon>Actinomycetota</taxon>
        <taxon>Actinomycetes</taxon>
        <taxon>Kitasatosporales</taxon>
        <taxon>Streptomycetaceae</taxon>
        <taxon>Streptomyces</taxon>
    </lineage>
</organism>